<dbReference type="InterPro" id="IPR001962">
    <property type="entry name" value="Asn_synthase"/>
</dbReference>
<evidence type="ECO:0000256" key="1">
    <source>
        <dbReference type="ARBA" id="ARBA00005187"/>
    </source>
</evidence>
<evidence type="ECO:0000313" key="6">
    <source>
        <dbReference type="EMBL" id="VYT94491.1"/>
    </source>
</evidence>
<dbReference type="SUPFAM" id="SSF52402">
    <property type="entry name" value="Adenine nucleotide alpha hydrolases-like"/>
    <property type="match status" value="1"/>
</dbReference>
<organism evidence="6">
    <name type="scientific">Enterococcus faecium</name>
    <name type="common">Streptococcus faecium</name>
    <dbReference type="NCBI Taxonomy" id="1352"/>
    <lineage>
        <taxon>Bacteria</taxon>
        <taxon>Bacillati</taxon>
        <taxon>Bacillota</taxon>
        <taxon>Bacilli</taxon>
        <taxon>Lactobacillales</taxon>
        <taxon>Enterococcaceae</taxon>
        <taxon>Enterococcus</taxon>
    </lineage>
</organism>
<dbReference type="InterPro" id="IPR051786">
    <property type="entry name" value="ASN_synthetase/amidase"/>
</dbReference>
<dbReference type="Pfam" id="PF00733">
    <property type="entry name" value="Asn_synthase"/>
    <property type="match status" value="1"/>
</dbReference>
<dbReference type="EC" id="6.3.5.4" evidence="2"/>
<dbReference type="InterPro" id="IPR014729">
    <property type="entry name" value="Rossmann-like_a/b/a_fold"/>
</dbReference>
<proteinExistence type="predicted"/>
<feature type="domain" description="Asparagine synthetase" evidence="5">
    <location>
        <begin position="65"/>
        <end position="185"/>
    </location>
</feature>
<dbReference type="PANTHER" id="PTHR43284:SF1">
    <property type="entry name" value="ASPARAGINE SYNTHETASE"/>
    <property type="match status" value="1"/>
</dbReference>
<sequence length="351" mass="40815">MEINKKYCNNSYLIYRSIVDREKSFSKDIEPNFYDMPYRVPVKNVDDTVKEIEKTIDSLFSEKTKKVALMLSGGIDSAILAAMVPKGTKAYTFQPDVEGANDEVRYAKIYAEINELEHSVISYDWTDFDNSMDKLMLQKGAPVHSIEPQIFKAADVARKEGYTTLLFGEAADAVFGGLDGLLSKDFNLAEFYERFMFVDPSKVLKEPMEIKEPIIPFMNGNNIVDVHCFLNTVFFSESNNSYYNACKLADIEFISPFNRMILDVPLDLERVRSGESKYILREIFKQKYPNLQIRKKLPMPRPVDQWFEKWEGPVRTEFRKDIPLNDMKGDQKWMIYCLERFLNLIEDTNEK</sequence>
<evidence type="ECO:0000259" key="5">
    <source>
        <dbReference type="Pfam" id="PF00733"/>
    </source>
</evidence>
<protein>
    <recommendedName>
        <fullName evidence="2">asparagine synthase (glutamine-hydrolyzing)</fullName>
        <ecNumber evidence="2">6.3.5.4</ecNumber>
    </recommendedName>
</protein>
<comment type="pathway">
    <text evidence="1">Amino-acid biosynthesis; L-asparagine biosynthesis; L-asparagine from L-aspartate (L-Gln route): step 1/1.</text>
</comment>
<evidence type="ECO:0000256" key="4">
    <source>
        <dbReference type="ARBA" id="ARBA00048741"/>
    </source>
</evidence>
<keyword evidence="3" id="KW-0028">Amino-acid biosynthesis</keyword>
<dbReference type="EMBL" id="CACRTQ010000019">
    <property type="protein sequence ID" value="VYT94491.1"/>
    <property type="molecule type" value="Genomic_DNA"/>
</dbReference>
<accession>A0A6N3AS93</accession>
<dbReference type="AlphaFoldDB" id="A0A6N3AS93"/>
<name>A0A6N3AS93_ENTFC</name>
<dbReference type="RefSeq" id="WP_148411276.1">
    <property type="nucleotide sequence ID" value="NZ_CACRTQ010000019.1"/>
</dbReference>
<reference evidence="6" key="1">
    <citation type="submission" date="2019-11" db="EMBL/GenBank/DDBJ databases">
        <authorList>
            <person name="Feng L."/>
        </authorList>
    </citation>
    <scope>NUCLEOTIDE SEQUENCE</scope>
    <source>
        <strain evidence="6">EFaeciumLFYP64</strain>
    </source>
</reference>
<keyword evidence="3" id="KW-0061">Asparagine biosynthesis</keyword>
<dbReference type="GO" id="GO:0006529">
    <property type="term" value="P:asparagine biosynthetic process"/>
    <property type="evidence" value="ECO:0007669"/>
    <property type="project" value="UniProtKB-KW"/>
</dbReference>
<dbReference type="PANTHER" id="PTHR43284">
    <property type="entry name" value="ASPARAGINE SYNTHETASE (GLUTAMINE-HYDROLYZING)"/>
    <property type="match status" value="1"/>
</dbReference>
<dbReference type="GO" id="GO:0004066">
    <property type="term" value="F:asparagine synthase (glutamine-hydrolyzing) activity"/>
    <property type="evidence" value="ECO:0007669"/>
    <property type="project" value="UniProtKB-EC"/>
</dbReference>
<dbReference type="Gene3D" id="3.40.50.620">
    <property type="entry name" value="HUPs"/>
    <property type="match status" value="1"/>
</dbReference>
<evidence type="ECO:0000256" key="3">
    <source>
        <dbReference type="ARBA" id="ARBA00022888"/>
    </source>
</evidence>
<comment type="catalytic activity">
    <reaction evidence="4">
        <text>L-aspartate + L-glutamine + ATP + H2O = L-asparagine + L-glutamate + AMP + diphosphate + H(+)</text>
        <dbReference type="Rhea" id="RHEA:12228"/>
        <dbReference type="ChEBI" id="CHEBI:15377"/>
        <dbReference type="ChEBI" id="CHEBI:15378"/>
        <dbReference type="ChEBI" id="CHEBI:29985"/>
        <dbReference type="ChEBI" id="CHEBI:29991"/>
        <dbReference type="ChEBI" id="CHEBI:30616"/>
        <dbReference type="ChEBI" id="CHEBI:33019"/>
        <dbReference type="ChEBI" id="CHEBI:58048"/>
        <dbReference type="ChEBI" id="CHEBI:58359"/>
        <dbReference type="ChEBI" id="CHEBI:456215"/>
        <dbReference type="EC" id="6.3.5.4"/>
    </reaction>
</comment>
<evidence type="ECO:0000256" key="2">
    <source>
        <dbReference type="ARBA" id="ARBA00012737"/>
    </source>
</evidence>
<gene>
    <name evidence="6" type="ORF">EFLFYP64_00901</name>
</gene>